<dbReference type="eggNOG" id="COG3280">
    <property type="taxonomic scope" value="Bacteria"/>
</dbReference>
<gene>
    <name evidence="2" type="ORF">C882_0991</name>
</gene>
<dbReference type="PANTHER" id="PTHR10357">
    <property type="entry name" value="ALPHA-AMYLASE FAMILY MEMBER"/>
    <property type="match status" value="1"/>
</dbReference>
<dbReference type="NCBIfam" id="TIGR02401">
    <property type="entry name" value="trehalose_TreY"/>
    <property type="match status" value="1"/>
</dbReference>
<keyword evidence="3" id="KW-1185">Reference proteome</keyword>
<proteinExistence type="predicted"/>
<dbReference type="SUPFAM" id="SSF51445">
    <property type="entry name" value="(Trans)glycosidases"/>
    <property type="match status" value="1"/>
</dbReference>
<dbReference type="PATRIC" id="fig|1238182.3.peg.3205"/>
<dbReference type="GO" id="GO:0047470">
    <property type="term" value="F:(1,4)-alpha-D-glucan 1-alpha-D-glucosylmutase activity"/>
    <property type="evidence" value="ECO:0007669"/>
    <property type="project" value="TreeGrafter"/>
</dbReference>
<dbReference type="EMBL" id="ANHY01000016">
    <property type="protein sequence ID" value="EKV28417.1"/>
    <property type="molecule type" value="Genomic_DNA"/>
</dbReference>
<dbReference type="OrthoDB" id="9761577at2"/>
<evidence type="ECO:0000259" key="1">
    <source>
        <dbReference type="SMART" id="SM00642"/>
    </source>
</evidence>
<dbReference type="InterPro" id="IPR012767">
    <property type="entry name" value="Trehalose_TreY"/>
</dbReference>
<accession>K9GTA2</accession>
<feature type="domain" description="Glycosyl hydrolase family 13 catalytic" evidence="1">
    <location>
        <begin position="16"/>
        <end position="520"/>
    </location>
</feature>
<dbReference type="Proteomes" id="UP000009881">
    <property type="component" value="Unassembled WGS sequence"/>
</dbReference>
<name>K9GTA2_9PROT</name>
<evidence type="ECO:0000313" key="2">
    <source>
        <dbReference type="EMBL" id="EKV28417.1"/>
    </source>
</evidence>
<dbReference type="AlphaFoldDB" id="K9GTA2"/>
<dbReference type="RefSeq" id="WP_009541647.1">
    <property type="nucleotide sequence ID" value="NZ_ANHY01000016.1"/>
</dbReference>
<dbReference type="InterPro" id="IPR017853">
    <property type="entry name" value="GH"/>
</dbReference>
<dbReference type="InterPro" id="IPR006047">
    <property type="entry name" value="GH13_cat_dom"/>
</dbReference>
<dbReference type="STRING" id="1238182.C882_0991"/>
<protein>
    <submittedName>
        <fullName evidence="2">Malto-oligosyltrehalose synthase</fullName>
    </submittedName>
</protein>
<dbReference type="GO" id="GO:0005992">
    <property type="term" value="P:trehalose biosynthetic process"/>
    <property type="evidence" value="ECO:0007669"/>
    <property type="project" value="TreeGrafter"/>
</dbReference>
<comment type="caution">
    <text evidence="2">The sequence shown here is derived from an EMBL/GenBank/DDBJ whole genome shotgun (WGS) entry which is preliminary data.</text>
</comment>
<dbReference type="PANTHER" id="PTHR10357:SF216">
    <property type="entry name" value="MALTOOLIGOSYL TREHALOSE SYNTHASE-RELATED"/>
    <property type="match status" value="1"/>
</dbReference>
<dbReference type="SMART" id="SM00642">
    <property type="entry name" value="Aamy"/>
    <property type="match status" value="1"/>
</dbReference>
<dbReference type="Pfam" id="PF00128">
    <property type="entry name" value="Alpha-amylase"/>
    <property type="match status" value="1"/>
</dbReference>
<evidence type="ECO:0000313" key="3">
    <source>
        <dbReference type="Proteomes" id="UP000009881"/>
    </source>
</evidence>
<dbReference type="CDD" id="cd11336">
    <property type="entry name" value="AmyAc_MTSase"/>
    <property type="match status" value="1"/>
</dbReference>
<organism evidence="2 3">
    <name type="scientific">Caenispirillum salinarum AK4</name>
    <dbReference type="NCBI Taxonomy" id="1238182"/>
    <lineage>
        <taxon>Bacteria</taxon>
        <taxon>Pseudomonadati</taxon>
        <taxon>Pseudomonadota</taxon>
        <taxon>Alphaproteobacteria</taxon>
        <taxon>Rhodospirillales</taxon>
        <taxon>Novispirillaceae</taxon>
        <taxon>Caenispirillum</taxon>
    </lineage>
</organism>
<sequence>MTRKAPALDTAPAVIPASTYRFQFHSQFTFRDALALVPYLADLGVTHVYASPFLKAREGSTHGYDIVDHGALNPEIGTEEDFDALSDGLKQHGMGMIADFVSNHMGVAQADNPWWLDVLEYGEGSPYAEFFDIDFHPAKPELRGKVLLPFLGDHYGRVLEDGHLVLKLDAAQGNFSVWYWEHRFPITPYRYGGIFTVVMPALRKAGLPEDALAAMDEIVSGFREVRRAVRSGRARGQRRQKAERLKEQFAALLAEQPPLADAISEALTAFQGTPGDPPSFLPLHRLLEAQHYRLAYWRTASDEINYRRFFQINDLAGLRVEVPAVFDASHRLILQLLGQGRIDGIRIDHIDGLFDPKGYLERLQEKARAATGLDQDTYVLVEKILGHHENLRTEWRCSGTTGYEALNEIGGLFVDGGAEDRMTRTYARFTGESTDFEDIVQTSKHQVMRQELASELQVLVNGLSRLSERDWRTRDYTPRDLRSALEEVIACFPVYRTYIDRRRPAQHDLRDIEWAIAQARKNPMFPDESIFDFLWSILTTDSGRRKGDPFPRTEVLRLARKAQQVTSPVMAKGLEDTAFYRFNRLVSLNEVGGHPDVFGVTPGSFHHRMAERARTWPHTMLSSATHDTKRGEDVRARINALSELSEAWTKRVRRWEQLNRRRKSEIDREMAPAPNDEYLFYQVLVGVWTPGLVVPEDGVAEGSAEAKELDDLRERLEGYMLKALREAKVRSAWTRQNGPYEDAVLRWMRHILDGRRRNPFLADFQAFHARVARIGVVNGLSQAALKLTCPGVPDTYQGCELWEFSLVDPDNRRPVDFDARAALLGDVKSSLDAPGPFGPVARGLLDTWQDSRVKLLLTWRLLQLRRRMPDFFANADYTAIEPAGRRAEHLLAFERRHGDARMVVVVPRLVNPLMHGEDGWPLAEEWAATTLPVSGRFRDALTGETAEGTESLDVDAVLKDFPVAVLLGE</sequence>
<dbReference type="Gene3D" id="3.20.20.80">
    <property type="entry name" value="Glycosidases"/>
    <property type="match status" value="4"/>
</dbReference>
<reference evidence="2 3" key="1">
    <citation type="journal article" date="2013" name="Genome Announc.">
        <title>Draft Genome Sequence of an Alphaproteobacterium, Caenispirillum salinarum AK4(T), Isolated from a Solar Saltern.</title>
        <authorList>
            <person name="Khatri I."/>
            <person name="Singh A."/>
            <person name="Korpole S."/>
            <person name="Pinnaka A.K."/>
            <person name="Subramanian S."/>
        </authorList>
    </citation>
    <scope>NUCLEOTIDE SEQUENCE [LARGE SCALE GENOMIC DNA]</scope>
    <source>
        <strain evidence="2 3">AK4</strain>
    </source>
</reference>
<dbReference type="GO" id="GO:0030980">
    <property type="term" value="P:alpha-glucan catabolic process"/>
    <property type="evidence" value="ECO:0007669"/>
    <property type="project" value="TreeGrafter"/>
</dbReference>